<dbReference type="Pfam" id="PF24827">
    <property type="entry name" value="AstE_AspA_cat"/>
    <property type="match status" value="1"/>
</dbReference>
<name>A0A2T1DN76_9CYAN</name>
<evidence type="ECO:0000313" key="10">
    <source>
        <dbReference type="EMBL" id="PSB21957.1"/>
    </source>
</evidence>
<dbReference type="PIRSF" id="PIRSF018001">
    <property type="entry name" value="Aspartoacylase"/>
    <property type="match status" value="1"/>
</dbReference>
<dbReference type="InterPro" id="IPR016708">
    <property type="entry name" value="Aspartoacylase"/>
</dbReference>
<evidence type="ECO:0000259" key="8">
    <source>
        <dbReference type="Pfam" id="PF04952"/>
    </source>
</evidence>
<evidence type="ECO:0000256" key="3">
    <source>
        <dbReference type="ARBA" id="ARBA00022801"/>
    </source>
</evidence>
<feature type="binding site" evidence="5 7">
    <location>
        <position position="14"/>
    </location>
    <ligand>
        <name>Zn(2+)</name>
        <dbReference type="ChEBI" id="CHEBI:29105"/>
    </ligand>
</feature>
<feature type="binding site" evidence="5">
    <location>
        <position position="164"/>
    </location>
    <ligand>
        <name>substrate</name>
    </ligand>
</feature>
<keyword evidence="4 5" id="KW-0862">Zinc</keyword>
<evidence type="ECO:0000259" key="9">
    <source>
        <dbReference type="Pfam" id="PF24827"/>
    </source>
</evidence>
<feature type="binding site" evidence="5">
    <location>
        <position position="56"/>
    </location>
    <ligand>
        <name>substrate</name>
    </ligand>
</feature>
<dbReference type="PANTHER" id="PTHR15162">
    <property type="entry name" value="ASPARTOACYLASE"/>
    <property type="match status" value="1"/>
</dbReference>
<dbReference type="GO" id="GO:0019807">
    <property type="term" value="F:aspartoacylase activity"/>
    <property type="evidence" value="ECO:0007669"/>
    <property type="project" value="UniProtKB-UniRule"/>
</dbReference>
<dbReference type="InterPro" id="IPR050178">
    <property type="entry name" value="AspA/AstE_fam"/>
</dbReference>
<proteinExistence type="inferred from homology"/>
<dbReference type="RefSeq" id="WP_073068981.1">
    <property type="nucleotide sequence ID" value="NZ_MPPI01000001.1"/>
</dbReference>
<evidence type="ECO:0000256" key="6">
    <source>
        <dbReference type="PIRSR" id="PIRSR018001-1"/>
    </source>
</evidence>
<feature type="binding site" evidence="5 7">
    <location>
        <position position="106"/>
    </location>
    <ligand>
        <name>Zn(2+)</name>
        <dbReference type="ChEBI" id="CHEBI:29105"/>
    </ligand>
</feature>
<keyword evidence="2 5" id="KW-0479">Metal-binding</keyword>
<dbReference type="GO" id="GO:0016788">
    <property type="term" value="F:hydrolase activity, acting on ester bonds"/>
    <property type="evidence" value="ECO:0007669"/>
    <property type="project" value="InterPro"/>
</dbReference>
<comment type="cofactor">
    <cofactor evidence="5 7">
        <name>Zn(2+)</name>
        <dbReference type="ChEBI" id="CHEBI:29105"/>
    </cofactor>
    <text evidence="5 7">Binds 1 zinc ion per subunit.</text>
</comment>
<feature type="binding site" evidence="5">
    <location>
        <begin position="63"/>
        <end position="64"/>
    </location>
    <ligand>
        <name>substrate</name>
    </ligand>
</feature>
<evidence type="ECO:0000256" key="1">
    <source>
        <dbReference type="ARBA" id="ARBA00006173"/>
    </source>
</evidence>
<dbReference type="Gene3D" id="2.20.25.160">
    <property type="match status" value="1"/>
</dbReference>
<reference evidence="10 11" key="1">
    <citation type="submission" date="2018-02" db="EMBL/GenBank/DDBJ databases">
        <authorList>
            <person name="Cohen D.B."/>
            <person name="Kent A.D."/>
        </authorList>
    </citation>
    <scope>NUCLEOTIDE SEQUENCE [LARGE SCALE GENOMIC DNA]</scope>
    <source>
        <strain evidence="10 11">ULC007</strain>
    </source>
</reference>
<dbReference type="SUPFAM" id="SSF53187">
    <property type="entry name" value="Zn-dependent exopeptidases"/>
    <property type="match status" value="1"/>
</dbReference>
<keyword evidence="11" id="KW-1185">Reference proteome</keyword>
<comment type="catalytic activity">
    <reaction evidence="5">
        <text>an N-acyl-L-aspartate + H2O = a carboxylate + L-aspartate</text>
        <dbReference type="Rhea" id="RHEA:10872"/>
        <dbReference type="ChEBI" id="CHEBI:15377"/>
        <dbReference type="ChEBI" id="CHEBI:29067"/>
        <dbReference type="ChEBI" id="CHEBI:29991"/>
        <dbReference type="ChEBI" id="CHEBI:58497"/>
        <dbReference type="EC" id="3.5.1.15"/>
    </reaction>
</comment>
<reference evidence="10 11" key="2">
    <citation type="submission" date="2018-03" db="EMBL/GenBank/DDBJ databases">
        <title>The ancient ancestry and fast evolution of plastids.</title>
        <authorList>
            <person name="Moore K.R."/>
            <person name="Magnabosco C."/>
            <person name="Momper L."/>
            <person name="Gold D.A."/>
            <person name="Bosak T."/>
            <person name="Fournier G.P."/>
        </authorList>
    </citation>
    <scope>NUCLEOTIDE SEQUENCE [LARGE SCALE GENOMIC DNA]</scope>
    <source>
        <strain evidence="10 11">ULC007</strain>
    </source>
</reference>
<feature type="domain" description="Succinylglutamate desuccinylase/Aspartoacylase catalytic" evidence="9">
    <location>
        <begin position="4"/>
        <end position="191"/>
    </location>
</feature>
<dbReference type="PANTHER" id="PTHR15162:SF7">
    <property type="entry name" value="SUCCINYLGLUTAMATE DESUCCINYLASE"/>
    <property type="match status" value="1"/>
</dbReference>
<gene>
    <name evidence="10" type="ORF">C7B65_00625</name>
</gene>
<dbReference type="InterPro" id="IPR055438">
    <property type="entry name" value="AstE_AspA_cat"/>
</dbReference>
<evidence type="ECO:0000256" key="4">
    <source>
        <dbReference type="ARBA" id="ARBA00022833"/>
    </source>
</evidence>
<organism evidence="10 11">
    <name type="scientific">Phormidesmis priestleyi ULC007</name>
    <dbReference type="NCBI Taxonomy" id="1920490"/>
    <lineage>
        <taxon>Bacteria</taxon>
        <taxon>Bacillati</taxon>
        <taxon>Cyanobacteriota</taxon>
        <taxon>Cyanophyceae</taxon>
        <taxon>Leptolyngbyales</taxon>
        <taxon>Leptolyngbyaceae</taxon>
        <taxon>Phormidesmis</taxon>
    </lineage>
</organism>
<dbReference type="Gene3D" id="3.40.630.10">
    <property type="entry name" value="Zn peptidases"/>
    <property type="match status" value="1"/>
</dbReference>
<dbReference type="EMBL" id="PVWG01000001">
    <property type="protein sequence ID" value="PSB21957.1"/>
    <property type="molecule type" value="Genomic_DNA"/>
</dbReference>
<dbReference type="AlphaFoldDB" id="A0A2T1DN76"/>
<comment type="similarity">
    <text evidence="1 5">Belongs to the AspA/AstE family. Aspartoacylase subfamily.</text>
</comment>
<evidence type="ECO:0000313" key="11">
    <source>
        <dbReference type="Proteomes" id="UP000238634"/>
    </source>
</evidence>
<feature type="domain" description="AstE/AspA barrel-sandwich hybrid" evidence="8">
    <location>
        <begin position="206"/>
        <end position="286"/>
    </location>
</feature>
<dbReference type="Pfam" id="PF04952">
    <property type="entry name" value="AstE_AspA_hybrid"/>
    <property type="match status" value="1"/>
</dbReference>
<dbReference type="Proteomes" id="UP000238634">
    <property type="component" value="Unassembled WGS sequence"/>
</dbReference>
<accession>A0A2T1DN76</accession>
<feature type="binding site" evidence="5">
    <location>
        <position position="274"/>
    </location>
    <ligand>
        <name>substrate</name>
    </ligand>
</feature>
<dbReference type="GO" id="GO:0005829">
    <property type="term" value="C:cytosol"/>
    <property type="evidence" value="ECO:0007669"/>
    <property type="project" value="TreeGrafter"/>
</dbReference>
<keyword evidence="3 5" id="KW-0378">Hydrolase</keyword>
<dbReference type="FunFam" id="2.20.25.160:FF:000001">
    <property type="entry name" value="Aspartoacylase"/>
    <property type="match status" value="1"/>
</dbReference>
<sequence length="294" mass="32480">MNPIKRVAIVGGTHGNEFTGAYLIKKFEQYPELVRRSSFETQTLLANPQAFAATRRYIDQDLNRAFLNQDLQNSNLSDYEAQQAKAIAQQLGTKGSAQVDVIIDLHSTTANMGLSLLMANRSPDSLRLASYVSGTNPLVKVCLTRTDSESGLLRSLSELGVVIEVGAVAQGVLDAYWFQQTEALIYIILDYLHDCNQGTLTIADRPLTFYETIGSIDYPRNEAGEIQAMIHPDLQGRDYQPLKSGDPMFLGLDGHTIVYEGTTVYPIFINEAAYYEKGVALTLTQKQTVSVSKI</sequence>
<dbReference type="InterPro" id="IPR007036">
    <property type="entry name" value="Aste_AspA_hybrid_dom"/>
</dbReference>
<dbReference type="OrthoDB" id="531770at2"/>
<evidence type="ECO:0000256" key="2">
    <source>
        <dbReference type="ARBA" id="ARBA00022723"/>
    </source>
</evidence>
<dbReference type="CDD" id="cd06909">
    <property type="entry name" value="M14_ASPA"/>
    <property type="match status" value="1"/>
</dbReference>
<dbReference type="NCBIfam" id="NF002601">
    <property type="entry name" value="PRK02259.1"/>
    <property type="match status" value="1"/>
</dbReference>
<dbReference type="HAMAP" id="MF_00704">
    <property type="entry name" value="Aspartoacylase"/>
    <property type="match status" value="1"/>
</dbReference>
<evidence type="ECO:0000256" key="7">
    <source>
        <dbReference type="PIRSR" id="PIRSR018001-3"/>
    </source>
</evidence>
<dbReference type="STRING" id="1920490.GCA_001895925_00670"/>
<protein>
    <recommendedName>
        <fullName evidence="5">Probable aspartoacylase</fullName>
        <ecNumber evidence="5">3.5.1.15</ecNumber>
    </recommendedName>
</protein>
<dbReference type="GO" id="GO:0008270">
    <property type="term" value="F:zinc ion binding"/>
    <property type="evidence" value="ECO:0007669"/>
    <property type="project" value="UniProtKB-UniRule"/>
</dbReference>
<comment type="caution">
    <text evidence="10">The sequence shown here is derived from an EMBL/GenBank/DDBJ whole genome shotgun (WGS) entry which is preliminary data.</text>
</comment>
<dbReference type="EC" id="3.5.1.15" evidence="5"/>
<feature type="active site" description="Proton donor/acceptor" evidence="6">
    <location>
        <position position="164"/>
    </location>
</feature>
<feature type="binding site" evidence="5 7">
    <location>
        <position position="17"/>
    </location>
    <ligand>
        <name>Zn(2+)</name>
        <dbReference type="ChEBI" id="CHEBI:29105"/>
    </ligand>
</feature>
<evidence type="ECO:0000256" key="5">
    <source>
        <dbReference type="HAMAP-Rule" id="MF_00704"/>
    </source>
</evidence>